<dbReference type="Proteomes" id="UP001549920">
    <property type="component" value="Unassembled WGS sequence"/>
</dbReference>
<dbReference type="EMBL" id="JBEUOH010000005">
    <property type="protein sequence ID" value="KAL0894201.1"/>
    <property type="molecule type" value="Genomic_DNA"/>
</dbReference>
<protein>
    <submittedName>
        <fullName evidence="1">Uncharacterized protein</fullName>
    </submittedName>
</protein>
<accession>A0ABR3ID63</accession>
<proteinExistence type="predicted"/>
<comment type="caution">
    <text evidence="1">The sequence shown here is derived from an EMBL/GenBank/DDBJ whole genome shotgun (WGS) entry which is preliminary data.</text>
</comment>
<gene>
    <name evidence="1" type="ORF">ABMA27_014225</name>
</gene>
<sequence length="533" mass="60100">METETAKKPRTMAELLPGLSGILSKNCIQTLTTKKQPRSTLAAQTRTAEKVLKPLTIAEMRAEIQALKIQSPKRFAQATSAKKKNWNSSVKVDKTISHTANGQLKNNPVRKVLNFQPKNKVIVNARATMIPRNPVTPKFPKPEFRAKKSLHQQARNINTVRISGVCNIPETPIINKPVKSRMTLANKENISNLPNVLNKKNLAKLKPVQPIARPRLTVTTVPDTPLSNESWKSSCDASFLQREKEINDIEEKAKAIAEEQTLDNIAEVSPPVSTPFKEYRNVNEYFNNSSEIETSALYDDNTIMCFDKNSEAKFSKEDNQREESVIVSLCDLLNKAKVTNNDKPSNELEDLLEVEKQTENNIKMIDSGIQTLKNIKESQLKSLQYVRKLISEKNNGKKLSESDHDKTLVNEAKVTPKTLKKEKLCPETSPVLGKPCSVIKSPVKSPSYKIPKKNLCLRKKVFYKSMPNVANPMQTPNKDLDNRALNMYMKMKEQMNFLNTPLVKHKNISYIPDTPAVTSHNLQMQLDKLYGGS</sequence>
<keyword evidence="2" id="KW-1185">Reference proteome</keyword>
<name>A0ABR3ID63_LOXSC</name>
<evidence type="ECO:0000313" key="1">
    <source>
        <dbReference type="EMBL" id="KAL0894201.1"/>
    </source>
</evidence>
<reference evidence="1 2" key="1">
    <citation type="submission" date="2024-06" db="EMBL/GenBank/DDBJ databases">
        <title>A chromosome-level genome assembly of beet webworm, Loxostege sticticalis.</title>
        <authorList>
            <person name="Zhang Y."/>
        </authorList>
    </citation>
    <scope>NUCLEOTIDE SEQUENCE [LARGE SCALE GENOMIC DNA]</scope>
    <source>
        <strain evidence="1">AQ026</strain>
        <tissue evidence="1">Whole body</tissue>
    </source>
</reference>
<organism evidence="1 2">
    <name type="scientific">Loxostege sticticalis</name>
    <name type="common">Beet webworm moth</name>
    <dbReference type="NCBI Taxonomy" id="481309"/>
    <lineage>
        <taxon>Eukaryota</taxon>
        <taxon>Metazoa</taxon>
        <taxon>Ecdysozoa</taxon>
        <taxon>Arthropoda</taxon>
        <taxon>Hexapoda</taxon>
        <taxon>Insecta</taxon>
        <taxon>Pterygota</taxon>
        <taxon>Neoptera</taxon>
        <taxon>Endopterygota</taxon>
        <taxon>Lepidoptera</taxon>
        <taxon>Glossata</taxon>
        <taxon>Ditrysia</taxon>
        <taxon>Pyraloidea</taxon>
        <taxon>Crambidae</taxon>
        <taxon>Pyraustinae</taxon>
        <taxon>Loxostege</taxon>
    </lineage>
</organism>
<evidence type="ECO:0000313" key="2">
    <source>
        <dbReference type="Proteomes" id="UP001549920"/>
    </source>
</evidence>